<dbReference type="OrthoDB" id="2493994at2"/>
<gene>
    <name evidence="14" type="ORF">FPZ49_05535</name>
</gene>
<keyword evidence="7 14" id="KW-0418">Kinase</keyword>
<sequence>MSISTHEGDPMLTVIQWYRSLRGKILLSLLLLIIAPVLFIVFSFYSSSRQIVETQLYFSNQTSVERKAAAMNELSVRILKASNLIMNDQETLKFLRDPSDWTNEYPAFYSYTTLINKMSNIRDLLLDNFAYLALYDYRGYIHTSWAGTSKLTYGTMHQEPWFDSTSKLAGSPNWMVPYKAQDEDGDPLLVMARVMNPARQGGDGMLWIGVPVSNYFYPVEELRRQAQSGVHMLLLDGDKPLLGDSAWTGGAKALSEAIRVDESGIRRVTIGKEDYLVNEADLTGPGWKLVQLVSSQAFASGLKQAKNKSTLLMLFWFSLFAVAFIGLMFRFTRPIIPLVRSMNRVGKGELNTTVEVRGNDEIAMLGRNFNKMVQQLQELVAHLSEEQQRKQKAQFQALQAQINPHFLTNTMNSIKWMAILSGATHVSEMLTKLGKLLNYTMQQKEEIVRLREELNYLQVYMALQEIRYHDNVTMTVDVPEALLDAEIVRFTLQPIVENSLIHGNRFPLHIEITAKLEEELLRLQISDNGVGMGEETIRSVEEKMNQPHAKFSGIGIRNVNERIKLEFGSRYGVSLGNREEGGVLATVTLPYRRRSENDAALVDCG</sequence>
<reference evidence="14 15" key="1">
    <citation type="submission" date="2019-07" db="EMBL/GenBank/DDBJ databases">
        <authorList>
            <person name="Kim J."/>
        </authorList>
    </citation>
    <scope>NUCLEOTIDE SEQUENCE [LARGE SCALE GENOMIC DNA]</scope>
    <source>
        <strain evidence="14 15">JC52</strain>
    </source>
</reference>
<dbReference type="Pfam" id="PF02518">
    <property type="entry name" value="HATPase_c"/>
    <property type="match status" value="1"/>
</dbReference>
<evidence type="ECO:0000313" key="15">
    <source>
        <dbReference type="Proteomes" id="UP000317036"/>
    </source>
</evidence>
<keyword evidence="5 12" id="KW-0812">Transmembrane</keyword>
<dbReference type="InterPro" id="IPR003660">
    <property type="entry name" value="HAMP_dom"/>
</dbReference>
<dbReference type="GO" id="GO:0005524">
    <property type="term" value="F:ATP binding"/>
    <property type="evidence" value="ECO:0007669"/>
    <property type="project" value="UniProtKB-KW"/>
</dbReference>
<keyword evidence="3" id="KW-0597">Phosphoprotein</keyword>
<evidence type="ECO:0000259" key="13">
    <source>
        <dbReference type="PROSITE" id="PS50885"/>
    </source>
</evidence>
<keyword evidence="9 12" id="KW-1133">Transmembrane helix</keyword>
<evidence type="ECO:0000256" key="9">
    <source>
        <dbReference type="ARBA" id="ARBA00022989"/>
    </source>
</evidence>
<comment type="caution">
    <text evidence="14">The sequence shown here is derived from an EMBL/GenBank/DDBJ whole genome shotgun (WGS) entry which is preliminary data.</text>
</comment>
<dbReference type="Pfam" id="PF00672">
    <property type="entry name" value="HAMP"/>
    <property type="match status" value="1"/>
</dbReference>
<dbReference type="Gene3D" id="6.10.340.10">
    <property type="match status" value="1"/>
</dbReference>
<accession>A0A559KFN6</accession>
<name>A0A559KFN6_9BACL</name>
<evidence type="ECO:0000256" key="5">
    <source>
        <dbReference type="ARBA" id="ARBA00022692"/>
    </source>
</evidence>
<keyword evidence="2" id="KW-1003">Cell membrane</keyword>
<keyword evidence="15" id="KW-1185">Reference proteome</keyword>
<dbReference type="SUPFAM" id="SSF158472">
    <property type="entry name" value="HAMP domain-like"/>
    <property type="match status" value="1"/>
</dbReference>
<evidence type="ECO:0000256" key="2">
    <source>
        <dbReference type="ARBA" id="ARBA00022475"/>
    </source>
</evidence>
<dbReference type="GO" id="GO:0005886">
    <property type="term" value="C:plasma membrane"/>
    <property type="evidence" value="ECO:0007669"/>
    <property type="project" value="UniProtKB-SubCell"/>
</dbReference>
<dbReference type="CDD" id="cd06225">
    <property type="entry name" value="HAMP"/>
    <property type="match status" value="1"/>
</dbReference>
<evidence type="ECO:0000256" key="10">
    <source>
        <dbReference type="ARBA" id="ARBA00023012"/>
    </source>
</evidence>
<keyword evidence="10" id="KW-0902">Two-component regulatory system</keyword>
<organism evidence="14 15">
    <name type="scientific">Paenibacillus cremeus</name>
    <dbReference type="NCBI Taxonomy" id="2163881"/>
    <lineage>
        <taxon>Bacteria</taxon>
        <taxon>Bacillati</taxon>
        <taxon>Bacillota</taxon>
        <taxon>Bacilli</taxon>
        <taxon>Bacillales</taxon>
        <taxon>Paenibacillaceae</taxon>
        <taxon>Paenibacillus</taxon>
    </lineage>
</organism>
<dbReference type="PANTHER" id="PTHR34220">
    <property type="entry name" value="SENSOR HISTIDINE KINASE YPDA"/>
    <property type="match status" value="1"/>
</dbReference>
<evidence type="ECO:0000256" key="3">
    <source>
        <dbReference type="ARBA" id="ARBA00022553"/>
    </source>
</evidence>
<dbReference type="SMART" id="SM00304">
    <property type="entry name" value="HAMP"/>
    <property type="match status" value="1"/>
</dbReference>
<dbReference type="Pfam" id="PF06580">
    <property type="entry name" value="His_kinase"/>
    <property type="match status" value="1"/>
</dbReference>
<protein>
    <submittedName>
        <fullName evidence="14">Sensor histidine kinase</fullName>
    </submittedName>
</protein>
<evidence type="ECO:0000256" key="7">
    <source>
        <dbReference type="ARBA" id="ARBA00022777"/>
    </source>
</evidence>
<keyword evidence="4" id="KW-0808">Transferase</keyword>
<comment type="subcellular location">
    <subcellularLocation>
        <location evidence="1">Cell membrane</location>
        <topology evidence="1">Multi-pass membrane protein</topology>
    </subcellularLocation>
</comment>
<dbReference type="GO" id="GO:0000155">
    <property type="term" value="F:phosphorelay sensor kinase activity"/>
    <property type="evidence" value="ECO:0007669"/>
    <property type="project" value="InterPro"/>
</dbReference>
<evidence type="ECO:0000256" key="12">
    <source>
        <dbReference type="SAM" id="Phobius"/>
    </source>
</evidence>
<dbReference type="SUPFAM" id="SSF55874">
    <property type="entry name" value="ATPase domain of HSP90 chaperone/DNA topoisomerase II/histidine kinase"/>
    <property type="match status" value="1"/>
</dbReference>
<feature type="domain" description="HAMP" evidence="13">
    <location>
        <begin position="329"/>
        <end position="381"/>
    </location>
</feature>
<evidence type="ECO:0000256" key="6">
    <source>
        <dbReference type="ARBA" id="ARBA00022741"/>
    </source>
</evidence>
<dbReference type="PROSITE" id="PS50885">
    <property type="entry name" value="HAMP"/>
    <property type="match status" value="1"/>
</dbReference>
<evidence type="ECO:0000256" key="1">
    <source>
        <dbReference type="ARBA" id="ARBA00004651"/>
    </source>
</evidence>
<proteinExistence type="predicted"/>
<dbReference type="InterPro" id="IPR010559">
    <property type="entry name" value="Sig_transdc_His_kin_internal"/>
</dbReference>
<dbReference type="InterPro" id="IPR050640">
    <property type="entry name" value="Bact_2-comp_sensor_kinase"/>
</dbReference>
<keyword evidence="6" id="KW-0547">Nucleotide-binding</keyword>
<evidence type="ECO:0000313" key="14">
    <source>
        <dbReference type="EMBL" id="TVY10940.1"/>
    </source>
</evidence>
<dbReference type="Proteomes" id="UP000317036">
    <property type="component" value="Unassembled WGS sequence"/>
</dbReference>
<keyword evidence="11 12" id="KW-0472">Membrane</keyword>
<keyword evidence="8" id="KW-0067">ATP-binding</keyword>
<dbReference type="InterPro" id="IPR036890">
    <property type="entry name" value="HATPase_C_sf"/>
</dbReference>
<dbReference type="AlphaFoldDB" id="A0A559KFN6"/>
<feature type="transmembrane region" description="Helical" evidence="12">
    <location>
        <begin position="311"/>
        <end position="332"/>
    </location>
</feature>
<dbReference type="EMBL" id="VNJI01000005">
    <property type="protein sequence ID" value="TVY10940.1"/>
    <property type="molecule type" value="Genomic_DNA"/>
</dbReference>
<evidence type="ECO:0000256" key="11">
    <source>
        <dbReference type="ARBA" id="ARBA00023136"/>
    </source>
</evidence>
<feature type="transmembrane region" description="Helical" evidence="12">
    <location>
        <begin position="25"/>
        <end position="45"/>
    </location>
</feature>
<dbReference type="PANTHER" id="PTHR34220:SF11">
    <property type="entry name" value="SENSOR PROTEIN KINASE HPTS"/>
    <property type="match status" value="1"/>
</dbReference>
<evidence type="ECO:0000256" key="8">
    <source>
        <dbReference type="ARBA" id="ARBA00022840"/>
    </source>
</evidence>
<evidence type="ECO:0000256" key="4">
    <source>
        <dbReference type="ARBA" id="ARBA00022679"/>
    </source>
</evidence>
<dbReference type="InterPro" id="IPR003594">
    <property type="entry name" value="HATPase_dom"/>
</dbReference>
<dbReference type="Gene3D" id="3.30.565.10">
    <property type="entry name" value="Histidine kinase-like ATPase, C-terminal domain"/>
    <property type="match status" value="1"/>
</dbReference>